<evidence type="ECO:0000313" key="12">
    <source>
        <dbReference type="EMBL" id="AZN73036.1"/>
    </source>
</evidence>
<keyword evidence="5 9" id="KW-0812">Transmembrane</keyword>
<protein>
    <recommendedName>
        <fullName evidence="9">TRAP transporter small permease protein</fullName>
    </recommendedName>
</protein>
<evidence type="ECO:0000256" key="7">
    <source>
        <dbReference type="ARBA" id="ARBA00023136"/>
    </source>
</evidence>
<evidence type="ECO:0000256" key="10">
    <source>
        <dbReference type="SAM" id="MobiDB-lite"/>
    </source>
</evidence>
<evidence type="ECO:0000256" key="9">
    <source>
        <dbReference type="RuleBase" id="RU369079"/>
    </source>
</evidence>
<evidence type="ECO:0000256" key="6">
    <source>
        <dbReference type="ARBA" id="ARBA00022989"/>
    </source>
</evidence>
<dbReference type="KEGG" id="abaw:D5400_18635"/>
<keyword evidence="4 9" id="KW-0997">Cell inner membrane</keyword>
<dbReference type="PANTHER" id="PTHR35011:SF4">
    <property type="entry name" value="SLL1102 PROTEIN"/>
    <property type="match status" value="1"/>
</dbReference>
<keyword evidence="7 9" id="KW-0472">Membrane</keyword>
<accession>A0A3Q8XQM9</accession>
<evidence type="ECO:0000313" key="13">
    <source>
        <dbReference type="Proteomes" id="UP000268192"/>
    </source>
</evidence>
<feature type="transmembrane region" description="Helical" evidence="9">
    <location>
        <begin position="21"/>
        <end position="40"/>
    </location>
</feature>
<dbReference type="GO" id="GO:0005886">
    <property type="term" value="C:plasma membrane"/>
    <property type="evidence" value="ECO:0007669"/>
    <property type="project" value="UniProtKB-SubCell"/>
</dbReference>
<feature type="transmembrane region" description="Helical" evidence="9">
    <location>
        <begin position="46"/>
        <end position="67"/>
    </location>
</feature>
<organism evidence="12 13">
    <name type="scientific">Georhizobium profundi</name>
    <dbReference type="NCBI Taxonomy" id="2341112"/>
    <lineage>
        <taxon>Bacteria</taxon>
        <taxon>Pseudomonadati</taxon>
        <taxon>Pseudomonadota</taxon>
        <taxon>Alphaproteobacteria</taxon>
        <taxon>Hyphomicrobiales</taxon>
        <taxon>Rhizobiaceae</taxon>
        <taxon>Georhizobium</taxon>
    </lineage>
</organism>
<dbReference type="OrthoDB" id="9794346at2"/>
<comment type="function">
    <text evidence="9">Part of the tripartite ATP-independent periplasmic (TRAP) transport system.</text>
</comment>
<dbReference type="InterPro" id="IPR055348">
    <property type="entry name" value="DctQ"/>
</dbReference>
<comment type="subcellular location">
    <subcellularLocation>
        <location evidence="1 9">Cell inner membrane</location>
        <topology evidence="1 9">Multi-pass membrane protein</topology>
    </subcellularLocation>
</comment>
<keyword evidence="2 9" id="KW-0813">Transport</keyword>
<dbReference type="PANTHER" id="PTHR35011">
    <property type="entry name" value="2,3-DIKETO-L-GULONATE TRAP TRANSPORTER SMALL PERMEASE PROTEIN YIAM"/>
    <property type="match status" value="1"/>
</dbReference>
<dbReference type="Proteomes" id="UP000268192">
    <property type="component" value="Chromosome"/>
</dbReference>
<evidence type="ECO:0000256" key="5">
    <source>
        <dbReference type="ARBA" id="ARBA00022692"/>
    </source>
</evidence>
<dbReference type="RefSeq" id="WP_126011540.1">
    <property type="nucleotide sequence ID" value="NZ_CP032509.1"/>
</dbReference>
<evidence type="ECO:0000256" key="2">
    <source>
        <dbReference type="ARBA" id="ARBA00022448"/>
    </source>
</evidence>
<dbReference type="InterPro" id="IPR007387">
    <property type="entry name" value="TRAP_DctQ"/>
</dbReference>
<feature type="transmembrane region" description="Helical" evidence="9">
    <location>
        <begin position="131"/>
        <end position="153"/>
    </location>
</feature>
<feature type="compositionally biased region" description="Polar residues" evidence="10">
    <location>
        <begin position="185"/>
        <end position="194"/>
    </location>
</feature>
<name>A0A3Q8XQM9_9HYPH</name>
<dbReference type="EMBL" id="CP032509">
    <property type="protein sequence ID" value="AZN73036.1"/>
    <property type="molecule type" value="Genomic_DNA"/>
</dbReference>
<dbReference type="Pfam" id="PF04290">
    <property type="entry name" value="DctQ"/>
    <property type="match status" value="1"/>
</dbReference>
<keyword evidence="6 9" id="KW-1133">Transmembrane helix</keyword>
<keyword evidence="3" id="KW-1003">Cell membrane</keyword>
<proteinExistence type="inferred from homology"/>
<feature type="transmembrane region" description="Helical" evidence="9">
    <location>
        <begin position="88"/>
        <end position="111"/>
    </location>
</feature>
<dbReference type="AlphaFoldDB" id="A0A3Q8XQM9"/>
<feature type="region of interest" description="Disordered" evidence="10">
    <location>
        <begin position="183"/>
        <end position="205"/>
    </location>
</feature>
<evidence type="ECO:0000259" key="11">
    <source>
        <dbReference type="Pfam" id="PF04290"/>
    </source>
</evidence>
<feature type="domain" description="Tripartite ATP-independent periplasmic transporters DctQ component" evidence="11">
    <location>
        <begin position="29"/>
        <end position="159"/>
    </location>
</feature>
<reference evidence="12 13" key="1">
    <citation type="submission" date="2018-09" db="EMBL/GenBank/DDBJ databases">
        <title>Marinorhizobium profundi gen. nov., sp. nov., isolated from a deep-sea sediment sample from the New Britain Trench and proposal of Marinorhizobiaceae fam. nov. in the order Rhizobiales of the class Alphaproteobacteria.</title>
        <authorList>
            <person name="Cao J."/>
        </authorList>
    </citation>
    <scope>NUCLEOTIDE SEQUENCE [LARGE SCALE GENOMIC DNA]</scope>
    <source>
        <strain evidence="12 13">WS11</strain>
    </source>
</reference>
<comment type="similarity">
    <text evidence="8 9">Belongs to the TRAP transporter small permease family.</text>
</comment>
<sequence length="205" mass="23144">MVRFINFADALSAWFGKAFGWLIIMMSFGMGYEVLVRYMFNSPTPWAFDVSFIMYGALFMMGGAYTLSRGGHVRGDFVYRTWTPKTQATVELVLYFLFFFPGILALILAGWKYASRSWSYGEVSINSPAGIPIYQFKTIIVAAGILLFIQGIAQVCRCILCRREGYWREPEEDVMETEQLLARETNPNLTSVDKTPSVGPDGAAR</sequence>
<keyword evidence="13" id="KW-1185">Reference proteome</keyword>
<gene>
    <name evidence="12" type="ORF">D5400_18635</name>
</gene>
<dbReference type="GO" id="GO:0022857">
    <property type="term" value="F:transmembrane transporter activity"/>
    <property type="evidence" value="ECO:0007669"/>
    <property type="project" value="UniProtKB-UniRule"/>
</dbReference>
<evidence type="ECO:0000256" key="3">
    <source>
        <dbReference type="ARBA" id="ARBA00022475"/>
    </source>
</evidence>
<evidence type="ECO:0000256" key="8">
    <source>
        <dbReference type="ARBA" id="ARBA00038436"/>
    </source>
</evidence>
<evidence type="ECO:0000256" key="4">
    <source>
        <dbReference type="ARBA" id="ARBA00022519"/>
    </source>
</evidence>
<evidence type="ECO:0000256" key="1">
    <source>
        <dbReference type="ARBA" id="ARBA00004429"/>
    </source>
</evidence>
<comment type="subunit">
    <text evidence="9">The complex comprises the extracytoplasmic solute receptor protein and the two transmembrane proteins.</text>
</comment>